<sequence length="172" mass="19201">MTRIETPWGPWEAAPLGEHGDVDVGLLRRDQLAARRLLDGWDVHAAVVPGVLRPWPAGETLPATAHDVWVRERPGGPWRFQLMLDEADGGDWVYRRDPRVRRPLAGLTAGEDGFRRLAPEVQLLYKAMGTRPKDAADVETVLPLLTGEQRRWLAGALATAHPSCPWRARLGR</sequence>
<keyword evidence="2" id="KW-1185">Reference proteome</keyword>
<dbReference type="Proteomes" id="UP001317259">
    <property type="component" value="Unassembled WGS sequence"/>
</dbReference>
<reference evidence="1 2" key="1">
    <citation type="submission" date="2022-04" db="EMBL/GenBank/DDBJ databases">
        <title>Genome draft of Actinomadura sp. ATCC 31491.</title>
        <authorList>
            <person name="Shi X."/>
            <person name="Du Y."/>
        </authorList>
    </citation>
    <scope>NUCLEOTIDE SEQUENCE [LARGE SCALE GENOMIC DNA]</scope>
    <source>
        <strain evidence="1 2">ATCC 31491</strain>
    </source>
</reference>
<dbReference type="EMBL" id="JAKRKC020000002">
    <property type="protein sequence ID" value="MCK2219357.1"/>
    <property type="molecule type" value="Genomic_DNA"/>
</dbReference>
<protein>
    <submittedName>
        <fullName evidence="1">Amino acid transporter</fullName>
    </submittedName>
</protein>
<dbReference type="Gene3D" id="3.30.460.40">
    <property type="match status" value="1"/>
</dbReference>
<evidence type="ECO:0000313" key="2">
    <source>
        <dbReference type="Proteomes" id="UP001317259"/>
    </source>
</evidence>
<comment type="caution">
    <text evidence="1">The sequence shown here is derived from an EMBL/GenBank/DDBJ whole genome shotgun (WGS) entry which is preliminary data.</text>
</comment>
<gene>
    <name evidence="1" type="ORF">MF672_037010</name>
</gene>
<proteinExistence type="predicted"/>
<accession>A0ABT0G434</accession>
<organism evidence="1 2">
    <name type="scientific">Actinomadura luzonensis</name>
    <dbReference type="NCBI Taxonomy" id="2805427"/>
    <lineage>
        <taxon>Bacteria</taxon>
        <taxon>Bacillati</taxon>
        <taxon>Actinomycetota</taxon>
        <taxon>Actinomycetes</taxon>
        <taxon>Streptosporangiales</taxon>
        <taxon>Thermomonosporaceae</taxon>
        <taxon>Actinomadura</taxon>
    </lineage>
</organism>
<name>A0ABT0G434_9ACTN</name>
<evidence type="ECO:0000313" key="1">
    <source>
        <dbReference type="EMBL" id="MCK2219357.1"/>
    </source>
</evidence>
<dbReference type="RefSeq" id="WP_242381728.1">
    <property type="nucleotide sequence ID" value="NZ_JAKRKC020000002.1"/>
</dbReference>